<dbReference type="InterPro" id="IPR001915">
    <property type="entry name" value="Peptidase_M48"/>
</dbReference>
<evidence type="ECO:0000313" key="14">
    <source>
        <dbReference type="Proteomes" id="UP001164743"/>
    </source>
</evidence>
<keyword evidence="14" id="KW-1185">Reference proteome</keyword>
<evidence type="ECO:0000259" key="11">
    <source>
        <dbReference type="Pfam" id="PF01435"/>
    </source>
</evidence>
<evidence type="ECO:0000256" key="4">
    <source>
        <dbReference type="ARBA" id="ARBA00022723"/>
    </source>
</evidence>
<feature type="domain" description="CAAX prenyl protease 1 N-terminal" evidence="12">
    <location>
        <begin position="187"/>
        <end position="374"/>
    </location>
</feature>
<evidence type="ECO:0000256" key="10">
    <source>
        <dbReference type="SAM" id="Phobius"/>
    </source>
</evidence>
<dbReference type="Pfam" id="PF01435">
    <property type="entry name" value="Peptidase_M48"/>
    <property type="match status" value="1"/>
</dbReference>
<sequence>MFMPFLGFLVRPAEKFDFSWAGPNLNLGAVRRRPPFTEPSPVGIQNLCQEKERVDELTRSCDYVNMLNVILRRTPCARGRLAGEIFKYFLSAWWYVTVYHCCHQTTNQLSNMFEFLQQNSIPYQSIILALSGGVFAFEQYLNIRQLPHLKLKVPPPSIAPYLVAADGPKPEADKKDGPKGGDAEKPSTQETFMKSQAYALDKVKFSMVAGFIDQLETWALLSPLVAVYFGADGTKPASGIASLWYLAIDLCQKSSQIAPNFLNIGTGEIATSLFFVSLLTLSGMITSVPSSLYKTFVLEEKHGFNKQTLGLWITDYIKTTLLSALLGLPLIAAFLWTVRWAGESFVQYVMMLVMGLVLFMYVGYPYLIAPLFNKFRHLSEFPEYQEVKTRTEALAKRINFPLGRLWVIDGSKRSAHSNAFFFGLPGFTKHIVLYDTLLKQSTPAEVEAVLAHELGHWKLNHTVLLLGSSQIQIALSLSTFRFFIWNAALFYSFGVPALAGAEKYPLIIGFILAQSLFTPLNSLLSFTSNALSRKLEFQADQFAADLGGDYAQDLKWALVRISAENKATTSCDWLYSAFHHSHPTLPERLGRLSVETPTNKKTK</sequence>
<keyword evidence="5" id="KW-0378">Hydrolase</keyword>
<reference evidence="13" key="1">
    <citation type="submission" date="2022-10" db="EMBL/GenBank/DDBJ databases">
        <title>Puccinia triticina Genome sequencing and assembly.</title>
        <authorList>
            <person name="Li C."/>
        </authorList>
    </citation>
    <scope>NUCLEOTIDE SEQUENCE</scope>
    <source>
        <strain evidence="13">Pt15</strain>
    </source>
</reference>
<proteinExistence type="predicted"/>
<evidence type="ECO:0000256" key="6">
    <source>
        <dbReference type="ARBA" id="ARBA00022833"/>
    </source>
</evidence>
<dbReference type="InterPro" id="IPR027057">
    <property type="entry name" value="CAXX_Prtase_1"/>
</dbReference>
<keyword evidence="4" id="KW-0479">Metal-binding</keyword>
<protein>
    <recommendedName>
        <fullName evidence="2">Ste24 endopeptidase</fullName>
        <ecNumber evidence="2">3.4.24.84</ecNumber>
    </recommendedName>
</protein>
<accession>A0ABY7CFH6</accession>
<evidence type="ECO:0000259" key="12">
    <source>
        <dbReference type="Pfam" id="PF16491"/>
    </source>
</evidence>
<evidence type="ECO:0000256" key="8">
    <source>
        <dbReference type="ARBA" id="ARBA00044456"/>
    </source>
</evidence>
<evidence type="ECO:0000256" key="9">
    <source>
        <dbReference type="SAM" id="MobiDB-lite"/>
    </source>
</evidence>
<dbReference type="PANTHER" id="PTHR10120">
    <property type="entry name" value="CAAX PRENYL PROTEASE 1"/>
    <property type="match status" value="1"/>
</dbReference>
<comment type="cofactor">
    <cofactor evidence="1">
        <name>Zn(2+)</name>
        <dbReference type="ChEBI" id="CHEBI:29105"/>
    </cofactor>
</comment>
<dbReference type="Pfam" id="PF16491">
    <property type="entry name" value="Peptidase_M48_N"/>
    <property type="match status" value="1"/>
</dbReference>
<dbReference type="InterPro" id="IPR032456">
    <property type="entry name" value="Peptidase_M48_N"/>
</dbReference>
<dbReference type="EC" id="3.4.24.84" evidence="2"/>
<feature type="transmembrane region" description="Helical" evidence="10">
    <location>
        <begin position="348"/>
        <end position="369"/>
    </location>
</feature>
<comment type="catalytic activity">
    <reaction evidence="8">
        <text>Hydrolyzes the peptide bond -P2-(S-farnesyl or geranylgeranyl)C-P1'-P2'-P3'-COOH where P1' and P2' are amino acids with aliphatic side chains and P3' is any C-terminal residue.</text>
        <dbReference type="EC" id="3.4.24.84"/>
    </reaction>
</comment>
<evidence type="ECO:0000256" key="2">
    <source>
        <dbReference type="ARBA" id="ARBA00012336"/>
    </source>
</evidence>
<feature type="domain" description="Peptidase M48" evidence="11">
    <location>
        <begin position="385"/>
        <end position="593"/>
    </location>
</feature>
<dbReference type="GeneID" id="77809172"/>
<name>A0ABY7CFH6_9BASI</name>
<dbReference type="Gene3D" id="3.30.2010.10">
    <property type="entry name" value="Metalloproteases ('zincins'), catalytic domain"/>
    <property type="match status" value="1"/>
</dbReference>
<feature type="region of interest" description="Disordered" evidence="9">
    <location>
        <begin position="166"/>
        <end position="187"/>
    </location>
</feature>
<evidence type="ECO:0000256" key="5">
    <source>
        <dbReference type="ARBA" id="ARBA00022801"/>
    </source>
</evidence>
<dbReference type="RefSeq" id="XP_053019503.1">
    <property type="nucleotide sequence ID" value="XM_053168277.1"/>
</dbReference>
<keyword evidence="7" id="KW-0482">Metalloprotease</keyword>
<keyword evidence="10" id="KW-1133">Transmembrane helix</keyword>
<keyword evidence="10" id="KW-0812">Transmembrane</keyword>
<feature type="transmembrane region" description="Helical" evidence="10">
    <location>
        <begin position="309"/>
        <end position="336"/>
    </location>
</feature>
<evidence type="ECO:0000256" key="7">
    <source>
        <dbReference type="ARBA" id="ARBA00023049"/>
    </source>
</evidence>
<evidence type="ECO:0000313" key="13">
    <source>
        <dbReference type="EMBL" id="WAQ83948.1"/>
    </source>
</evidence>
<keyword evidence="6" id="KW-0862">Zinc</keyword>
<feature type="compositionally biased region" description="Basic and acidic residues" evidence="9">
    <location>
        <begin position="168"/>
        <end position="187"/>
    </location>
</feature>
<dbReference type="EMBL" id="CP110424">
    <property type="protein sequence ID" value="WAQ83948.1"/>
    <property type="molecule type" value="Genomic_DNA"/>
</dbReference>
<evidence type="ECO:0000256" key="3">
    <source>
        <dbReference type="ARBA" id="ARBA00022670"/>
    </source>
</evidence>
<keyword evidence="3" id="KW-0645">Protease</keyword>
<evidence type="ECO:0000256" key="1">
    <source>
        <dbReference type="ARBA" id="ARBA00001947"/>
    </source>
</evidence>
<dbReference type="CDD" id="cd07343">
    <property type="entry name" value="M48A_Zmpste24p_like"/>
    <property type="match status" value="1"/>
</dbReference>
<feature type="transmembrane region" description="Helical" evidence="10">
    <location>
        <begin position="504"/>
        <end position="524"/>
    </location>
</feature>
<dbReference type="Proteomes" id="UP001164743">
    <property type="component" value="Chromosome 4A"/>
</dbReference>
<organism evidence="13 14">
    <name type="scientific">Puccinia triticina</name>
    <dbReference type="NCBI Taxonomy" id="208348"/>
    <lineage>
        <taxon>Eukaryota</taxon>
        <taxon>Fungi</taxon>
        <taxon>Dikarya</taxon>
        <taxon>Basidiomycota</taxon>
        <taxon>Pucciniomycotina</taxon>
        <taxon>Pucciniomycetes</taxon>
        <taxon>Pucciniales</taxon>
        <taxon>Pucciniaceae</taxon>
        <taxon>Puccinia</taxon>
    </lineage>
</organism>
<gene>
    <name evidence="13" type="ORF">PtA15_4A399</name>
</gene>
<keyword evidence="10" id="KW-0472">Membrane</keyword>
<feature type="transmembrane region" description="Helical" evidence="10">
    <location>
        <begin position="269"/>
        <end position="288"/>
    </location>
</feature>